<dbReference type="InterPro" id="IPR015943">
    <property type="entry name" value="WD40/YVTN_repeat-like_dom_sf"/>
</dbReference>
<comment type="caution">
    <text evidence="11">The sequence shown here is derived from an EMBL/GenBank/DDBJ whole genome shotgun (WGS) entry which is preliminary data.</text>
</comment>
<gene>
    <name evidence="11" type="primary">SMU1</name>
    <name evidence="11" type="ORF">LPJ53_001501</name>
</gene>
<dbReference type="GO" id="GO:0016301">
    <property type="term" value="F:kinase activity"/>
    <property type="evidence" value="ECO:0007669"/>
    <property type="project" value="UniProtKB-KW"/>
</dbReference>
<dbReference type="Pfam" id="PF17814">
    <property type="entry name" value="LisH_TPL"/>
    <property type="match status" value="1"/>
</dbReference>
<dbReference type="PROSITE" id="PS50294">
    <property type="entry name" value="WD_REPEATS_REGION"/>
    <property type="match status" value="2"/>
</dbReference>
<organism evidence="11 12">
    <name type="scientific">Coemansia erecta</name>
    <dbReference type="NCBI Taxonomy" id="147472"/>
    <lineage>
        <taxon>Eukaryota</taxon>
        <taxon>Fungi</taxon>
        <taxon>Fungi incertae sedis</taxon>
        <taxon>Zoopagomycota</taxon>
        <taxon>Kickxellomycotina</taxon>
        <taxon>Kickxellomycetes</taxon>
        <taxon>Kickxellales</taxon>
        <taxon>Kickxellaceae</taxon>
        <taxon>Coemansia</taxon>
    </lineage>
</organism>
<keyword evidence="4" id="KW-0677">Repeat</keyword>
<keyword evidence="11" id="KW-0418">Kinase</keyword>
<feature type="repeat" description="WD" evidence="9">
    <location>
        <begin position="164"/>
        <end position="205"/>
    </location>
</feature>
<dbReference type="PANTHER" id="PTHR22848">
    <property type="entry name" value="WD40 REPEAT PROTEIN"/>
    <property type="match status" value="1"/>
</dbReference>
<evidence type="ECO:0000256" key="4">
    <source>
        <dbReference type="ARBA" id="ARBA00022737"/>
    </source>
</evidence>
<dbReference type="OrthoDB" id="538223at2759"/>
<keyword evidence="5" id="KW-0508">mRNA splicing</keyword>
<feature type="repeat" description="WD" evidence="9">
    <location>
        <begin position="206"/>
        <end position="247"/>
    </location>
</feature>
<reference evidence="11" key="1">
    <citation type="submission" date="2022-07" db="EMBL/GenBank/DDBJ databases">
        <title>Phylogenomic reconstructions and comparative analyses of Kickxellomycotina fungi.</title>
        <authorList>
            <person name="Reynolds N.K."/>
            <person name="Stajich J.E."/>
            <person name="Barry K."/>
            <person name="Grigoriev I.V."/>
            <person name="Crous P."/>
            <person name="Smith M.E."/>
        </authorList>
    </citation>
    <scope>NUCLEOTIDE SEQUENCE</scope>
    <source>
        <strain evidence="11">NBRC 32514</strain>
    </source>
</reference>
<dbReference type="AlphaFoldDB" id="A0A9W8CU15"/>
<comment type="subcellular location">
    <subcellularLocation>
        <location evidence="1">Nucleus speckle</location>
    </subcellularLocation>
</comment>
<evidence type="ECO:0000256" key="8">
    <source>
        <dbReference type="ARBA" id="ARBA00026184"/>
    </source>
</evidence>
<keyword evidence="12" id="KW-1185">Reference proteome</keyword>
<dbReference type="Pfam" id="PF00400">
    <property type="entry name" value="WD40"/>
    <property type="match status" value="4"/>
</dbReference>
<dbReference type="SMART" id="SM00667">
    <property type="entry name" value="LisH"/>
    <property type="match status" value="1"/>
</dbReference>
<evidence type="ECO:0000313" key="12">
    <source>
        <dbReference type="Proteomes" id="UP001149813"/>
    </source>
</evidence>
<dbReference type="InterPro" id="IPR019775">
    <property type="entry name" value="WD40_repeat_CS"/>
</dbReference>
<evidence type="ECO:0000256" key="2">
    <source>
        <dbReference type="ARBA" id="ARBA00022574"/>
    </source>
</evidence>
<dbReference type="Proteomes" id="UP001149813">
    <property type="component" value="Unassembled WGS sequence"/>
</dbReference>
<evidence type="ECO:0000259" key="10">
    <source>
        <dbReference type="Pfam" id="PF17814"/>
    </source>
</evidence>
<dbReference type="InterPro" id="IPR001680">
    <property type="entry name" value="WD40_rpt"/>
</dbReference>
<accession>A0A9W8CU15</accession>
<evidence type="ECO:0000256" key="7">
    <source>
        <dbReference type="ARBA" id="ARBA00025801"/>
    </source>
</evidence>
<dbReference type="GO" id="GO:0016607">
    <property type="term" value="C:nuclear speck"/>
    <property type="evidence" value="ECO:0007669"/>
    <property type="project" value="UniProtKB-SubCell"/>
</dbReference>
<evidence type="ECO:0000256" key="1">
    <source>
        <dbReference type="ARBA" id="ARBA00004324"/>
    </source>
</evidence>
<dbReference type="PROSITE" id="PS50082">
    <property type="entry name" value="WD_REPEATS_2"/>
    <property type="match status" value="4"/>
</dbReference>
<dbReference type="Gene3D" id="2.130.10.10">
    <property type="entry name" value="YVTN repeat-like/Quinoprotein amine dehydrogenase"/>
    <property type="match status" value="1"/>
</dbReference>
<keyword evidence="2 9" id="KW-0853">WD repeat</keyword>
<evidence type="ECO:0000256" key="5">
    <source>
        <dbReference type="ARBA" id="ARBA00023187"/>
    </source>
</evidence>
<dbReference type="InterPro" id="IPR036322">
    <property type="entry name" value="WD40_repeat_dom_sf"/>
</dbReference>
<evidence type="ECO:0000256" key="9">
    <source>
        <dbReference type="PROSITE-ProRule" id="PRU00221"/>
    </source>
</evidence>
<sequence length="378" mass="40387">MNIESADIIRLIEQFLKEHNLHKTLDTLQSESGVTLNTVDSVDSFKGDIALVQSLDSAEDKMPEKPLTTVKFPKKQHPNALAFSVKGSYLASGSGDGFVEVWNFMTGKLAADLSYQAEGSPMMMDGAITSLAFSHSGDLICSGAKDGKMKVWKLKSGSSYKRFPAAHSGDVTCVCFSDDDSQILSGGIDGILRIHGLKSGSMLKEFHGHSAAATAAVFAGNMRFVASTSEDGHVRIWDASTAACLHDIIPGTDAGGLITPSAHSVMVVPGRPGSFIVCTRSLTMHMFSTSGRLEKTFAVSGKVECNEFLAAAVMSKGKYVLAVSDKSVLYCFDIETGSALEVSYKVGNTEIIGMAAHPSLNVAAFFADDRYIPIWTSR</sequence>
<dbReference type="PRINTS" id="PR00320">
    <property type="entry name" value="GPROTEINBRPT"/>
</dbReference>
<keyword evidence="11" id="KW-0808">Transferase</keyword>
<feature type="repeat" description="WD" evidence="9">
    <location>
        <begin position="80"/>
        <end position="112"/>
    </location>
</feature>
<dbReference type="InterPro" id="IPR045184">
    <property type="entry name" value="SMU1"/>
</dbReference>
<feature type="repeat" description="WD" evidence="9">
    <location>
        <begin position="128"/>
        <end position="162"/>
    </location>
</feature>
<dbReference type="SUPFAM" id="SSF50978">
    <property type="entry name" value="WD40 repeat-like"/>
    <property type="match status" value="1"/>
</dbReference>
<dbReference type="InterPro" id="IPR054532">
    <property type="entry name" value="TPL_SMU1_LisH-like"/>
</dbReference>
<keyword evidence="3" id="KW-0507">mRNA processing</keyword>
<dbReference type="PROSITE" id="PS50896">
    <property type="entry name" value="LISH"/>
    <property type="match status" value="1"/>
</dbReference>
<evidence type="ECO:0000256" key="6">
    <source>
        <dbReference type="ARBA" id="ARBA00023242"/>
    </source>
</evidence>
<protein>
    <recommendedName>
        <fullName evidence="8">WD40 repeat-containing protein SMU1</fullName>
    </recommendedName>
</protein>
<dbReference type="InterPro" id="IPR020472">
    <property type="entry name" value="WD40_PAC1"/>
</dbReference>
<dbReference type="PROSITE" id="PS00678">
    <property type="entry name" value="WD_REPEATS_1"/>
    <property type="match status" value="2"/>
</dbReference>
<feature type="domain" description="TPL/SMU1 LisH-like dimerisation" evidence="10">
    <location>
        <begin position="4"/>
        <end position="34"/>
    </location>
</feature>
<dbReference type="InterPro" id="IPR006594">
    <property type="entry name" value="LisH"/>
</dbReference>
<evidence type="ECO:0000313" key="11">
    <source>
        <dbReference type="EMBL" id="KAJ1724226.1"/>
    </source>
</evidence>
<comment type="similarity">
    <text evidence="7">Belongs to the WD repeat SMU1 family.</text>
</comment>
<proteinExistence type="inferred from homology"/>
<name>A0A9W8CU15_9FUNG</name>
<evidence type="ECO:0000256" key="3">
    <source>
        <dbReference type="ARBA" id="ARBA00022664"/>
    </source>
</evidence>
<dbReference type="GO" id="GO:0000398">
    <property type="term" value="P:mRNA splicing, via spliceosome"/>
    <property type="evidence" value="ECO:0007669"/>
    <property type="project" value="InterPro"/>
</dbReference>
<keyword evidence="6" id="KW-0539">Nucleus</keyword>
<dbReference type="SMART" id="SM00320">
    <property type="entry name" value="WD40"/>
    <property type="match status" value="5"/>
</dbReference>
<dbReference type="EMBL" id="JANBOJ010000038">
    <property type="protein sequence ID" value="KAJ1724226.1"/>
    <property type="molecule type" value="Genomic_DNA"/>
</dbReference>